<dbReference type="EMBL" id="CP136924">
    <property type="protein sequence ID" value="WXA03581.1"/>
    <property type="molecule type" value="Genomic_DNA"/>
</dbReference>
<keyword evidence="3" id="KW-0808">Transferase</keyword>
<dbReference type="Proteomes" id="UP001368318">
    <property type="component" value="Chromosome"/>
</dbReference>
<organism evidence="3">
    <name type="scientific">Mangrovimonas cancribranchiae</name>
    <dbReference type="NCBI Taxonomy" id="3080055"/>
    <lineage>
        <taxon>Bacteria</taxon>
        <taxon>Pseudomonadati</taxon>
        <taxon>Bacteroidota</taxon>
        <taxon>Flavobacteriia</taxon>
        <taxon>Flavobacteriales</taxon>
        <taxon>Flavobacteriaceae</taxon>
        <taxon>Mangrovimonas</taxon>
    </lineage>
</organism>
<protein>
    <submittedName>
        <fullName evidence="3">Glycosyltransferase</fullName>
        <ecNumber evidence="3">2.4.-.-</ecNumber>
    </submittedName>
</protein>
<dbReference type="InterPro" id="IPR001173">
    <property type="entry name" value="Glyco_trans_2-like"/>
</dbReference>
<reference evidence="3 4" key="1">
    <citation type="submission" date="2023-10" db="EMBL/GenBank/DDBJ databases">
        <title>Culture-based analysis of two novel bacteria associated with mangrove crab gills.</title>
        <authorList>
            <person name="Yang X."/>
            <person name="Garuglieri E."/>
            <person name="Van Goethem M.W."/>
            <person name="Fusi M."/>
            <person name="Marasco R."/>
            <person name="Daffonchio D.G."/>
        </authorList>
    </citation>
    <scope>NUCLEOTIDE SEQUENCE</scope>
    <source>
        <strain evidence="3">UG2-1</strain>
        <strain evidence="2">UG2-2</strain>
        <strain evidence="4">UG2_2</strain>
    </source>
</reference>
<dbReference type="PANTHER" id="PTHR22916">
    <property type="entry name" value="GLYCOSYLTRANSFERASE"/>
    <property type="match status" value="1"/>
</dbReference>
<keyword evidence="3" id="KW-0328">Glycosyltransferase</keyword>
<dbReference type="RefSeq" id="WP_338733323.1">
    <property type="nucleotide sequence ID" value="NZ_CP136924.1"/>
</dbReference>
<dbReference type="GO" id="GO:0016758">
    <property type="term" value="F:hexosyltransferase activity"/>
    <property type="evidence" value="ECO:0007669"/>
    <property type="project" value="UniProtKB-ARBA"/>
</dbReference>
<dbReference type="KEGG" id="mcaa:R3L15_03780"/>
<dbReference type="Gene3D" id="3.90.550.10">
    <property type="entry name" value="Spore Coat Polysaccharide Biosynthesis Protein SpsA, Chain A"/>
    <property type="match status" value="1"/>
</dbReference>
<dbReference type="AlphaFoldDB" id="A0AAU6P8W5"/>
<evidence type="ECO:0000259" key="1">
    <source>
        <dbReference type="Pfam" id="PF00535"/>
    </source>
</evidence>
<name>A0AAU6P8W5_9FLAO</name>
<sequence length="298" mass="35016">MKDLYSNSNLVSICIPTYNGEAYLAEALDSALVQTYPNLEIVVSDDASTDTTLEIVEKYKSKTPIPIRVFHHAPNGIGANWNYCMQQAQGSYIKFLFQDDVLEPTCVEAMLTVFKNHPEVGLVACKREFIVEDAIVDDTQQQWLYDYKNLQVQFNNFKELLYLDKTMFKRTDFLQSPLNKIGEPSVVMFKRELVDTIGWFRTDLKQVLDYEYWYRIIKHHPAIIINKSLAKFRVHAEQETQKNKARAINDYSIYRNILKTDYTQLLHPEVVKRLTPKKHYKGYYFVKNLKKRIKRIFS</sequence>
<dbReference type="EMBL" id="CP136925">
    <property type="protein sequence ID" value="WXA13996.1"/>
    <property type="molecule type" value="Genomic_DNA"/>
</dbReference>
<evidence type="ECO:0000313" key="3">
    <source>
        <dbReference type="EMBL" id="WXA13996.1"/>
    </source>
</evidence>
<dbReference type="Pfam" id="PF00535">
    <property type="entry name" value="Glycos_transf_2"/>
    <property type="match status" value="1"/>
</dbReference>
<evidence type="ECO:0000313" key="4">
    <source>
        <dbReference type="Proteomes" id="UP001368318"/>
    </source>
</evidence>
<keyword evidence="4" id="KW-1185">Reference proteome</keyword>
<dbReference type="SUPFAM" id="SSF53448">
    <property type="entry name" value="Nucleotide-diphospho-sugar transferases"/>
    <property type="match status" value="1"/>
</dbReference>
<dbReference type="InterPro" id="IPR029044">
    <property type="entry name" value="Nucleotide-diphossugar_trans"/>
</dbReference>
<proteinExistence type="predicted"/>
<accession>A0AAU6P8W5</accession>
<feature type="domain" description="Glycosyltransferase 2-like" evidence="1">
    <location>
        <begin position="12"/>
        <end position="163"/>
    </location>
</feature>
<gene>
    <name evidence="3" type="ORF">R3L15_03780</name>
    <name evidence="2" type="ORF">R3L16_03615</name>
</gene>
<evidence type="ECO:0000313" key="2">
    <source>
        <dbReference type="EMBL" id="WXA03581.1"/>
    </source>
</evidence>
<dbReference type="EC" id="2.4.-.-" evidence="3"/>